<organism evidence="4 5">
    <name type="scientific">Geoalkalibacter halelectricus</name>
    <dbReference type="NCBI Taxonomy" id="2847045"/>
    <lineage>
        <taxon>Bacteria</taxon>
        <taxon>Pseudomonadati</taxon>
        <taxon>Thermodesulfobacteriota</taxon>
        <taxon>Desulfuromonadia</taxon>
        <taxon>Desulfuromonadales</taxon>
        <taxon>Geoalkalibacteraceae</taxon>
        <taxon>Geoalkalibacter</taxon>
    </lineage>
</organism>
<dbReference type="Proteomes" id="UP001060414">
    <property type="component" value="Chromosome"/>
</dbReference>
<dbReference type="InterPro" id="IPR001789">
    <property type="entry name" value="Sig_transdc_resp-reg_receiver"/>
</dbReference>
<accession>A0ABY5ZSB6</accession>
<feature type="domain" description="Response regulatory" evidence="3">
    <location>
        <begin position="4"/>
        <end position="119"/>
    </location>
</feature>
<dbReference type="PROSITE" id="PS50110">
    <property type="entry name" value="RESPONSE_REGULATORY"/>
    <property type="match status" value="1"/>
</dbReference>
<dbReference type="RefSeq" id="WP_260749193.1">
    <property type="nucleotide sequence ID" value="NZ_CP092109.1"/>
</dbReference>
<evidence type="ECO:0000259" key="3">
    <source>
        <dbReference type="PROSITE" id="PS50110"/>
    </source>
</evidence>
<dbReference type="EMBL" id="CP092109">
    <property type="protein sequence ID" value="UWZ80827.1"/>
    <property type="molecule type" value="Genomic_DNA"/>
</dbReference>
<dbReference type="SUPFAM" id="SSF52172">
    <property type="entry name" value="CheY-like"/>
    <property type="match status" value="1"/>
</dbReference>
<dbReference type="PANTHER" id="PTHR44591:SF19">
    <property type="entry name" value="TWO-COMPONENT RESPONSE REGULATOR-RELATED"/>
    <property type="match status" value="1"/>
</dbReference>
<dbReference type="Pfam" id="PF00072">
    <property type="entry name" value="Response_reg"/>
    <property type="match status" value="1"/>
</dbReference>
<name>A0ABY5ZSB6_9BACT</name>
<keyword evidence="5" id="KW-1185">Reference proteome</keyword>
<reference evidence="4" key="1">
    <citation type="journal article" date="2022" name="Environ. Microbiol.">
        <title>Geoalkalibacter halelectricus SAP #1 sp. nov. possessing extracellular electron transfer and mineral#reducing capabilities from a haloalkaline environment.</title>
        <authorList>
            <person name="Yadav S."/>
            <person name="Singh R."/>
            <person name="Sundharam S.S."/>
            <person name="Chaudhary S."/>
            <person name="Krishnamurthi S."/>
            <person name="Patil S.A."/>
        </authorList>
    </citation>
    <scope>NUCLEOTIDE SEQUENCE</scope>
    <source>
        <strain evidence="4">SAP-1</strain>
    </source>
</reference>
<protein>
    <submittedName>
        <fullName evidence="4">Response regulator</fullName>
    </submittedName>
</protein>
<dbReference type="InterPro" id="IPR011006">
    <property type="entry name" value="CheY-like_superfamily"/>
</dbReference>
<gene>
    <name evidence="4" type="ORF">L9S41_05345</name>
</gene>
<evidence type="ECO:0000256" key="1">
    <source>
        <dbReference type="ARBA" id="ARBA00022553"/>
    </source>
</evidence>
<evidence type="ECO:0000256" key="2">
    <source>
        <dbReference type="PROSITE-ProRule" id="PRU00169"/>
    </source>
</evidence>
<sequence length="183" mass="20768">MKNAVLVVDDEPSVIRAIARALQDEEVEVVGANSAEEAEALLEHQAFKVVISDQCMPGMEGSEFLARVSLRHPEIVRIMLTGHATLTGIMEAVNRGEIYRFFTKPWSDLELRFALRSAFEKYDLETRVRRLMAVARCQTLRLRQLEREHPGITRIQRHAGAHDLPLLDEEEIAVLLRDLGVEV</sequence>
<dbReference type="PANTHER" id="PTHR44591">
    <property type="entry name" value="STRESS RESPONSE REGULATOR PROTEIN 1"/>
    <property type="match status" value="1"/>
</dbReference>
<proteinExistence type="predicted"/>
<dbReference type="SMART" id="SM00448">
    <property type="entry name" value="REC"/>
    <property type="match status" value="1"/>
</dbReference>
<keyword evidence="1 2" id="KW-0597">Phosphoprotein</keyword>
<dbReference type="CDD" id="cd17569">
    <property type="entry name" value="REC_HupR-like"/>
    <property type="match status" value="1"/>
</dbReference>
<evidence type="ECO:0000313" key="4">
    <source>
        <dbReference type="EMBL" id="UWZ80827.1"/>
    </source>
</evidence>
<dbReference type="InterPro" id="IPR050595">
    <property type="entry name" value="Bact_response_regulator"/>
</dbReference>
<feature type="modified residue" description="4-aspartylphosphate" evidence="2">
    <location>
        <position position="53"/>
    </location>
</feature>
<dbReference type="Gene3D" id="3.40.50.2300">
    <property type="match status" value="1"/>
</dbReference>
<evidence type="ECO:0000313" key="5">
    <source>
        <dbReference type="Proteomes" id="UP001060414"/>
    </source>
</evidence>